<gene>
    <name evidence="2" type="ORF">DNK06_15470</name>
</gene>
<keyword evidence="1" id="KW-0472">Membrane</keyword>
<keyword evidence="1" id="KW-1133">Transmembrane helix</keyword>
<dbReference type="EMBL" id="QJUI01000013">
    <property type="protein sequence ID" value="TBU76690.1"/>
    <property type="molecule type" value="Genomic_DNA"/>
</dbReference>
<sequence length="108" mass="11334">MPTDKPMEAPTLELDKQHRAGDVVGFPGGLVSYLAPLPLPTGQPAQDYAHAVGEVNDTYLDFGVGLPPVFGWQLTLGLPFGGWIMAVVLSPLLMLVGTPLLGGGLLLQ</sequence>
<accession>A0A4Q9QJ83</accession>
<evidence type="ECO:0000256" key="1">
    <source>
        <dbReference type="SAM" id="Phobius"/>
    </source>
</evidence>
<proteinExistence type="predicted"/>
<feature type="transmembrane region" description="Helical" evidence="1">
    <location>
        <begin position="80"/>
        <end position="107"/>
    </location>
</feature>
<reference evidence="2 3" key="1">
    <citation type="submission" date="2018-06" db="EMBL/GenBank/DDBJ databases">
        <title>Three novel Pseudomonas species isolated from symptomatic oak.</title>
        <authorList>
            <person name="Bueno-Gonzalez V."/>
            <person name="Brady C."/>
        </authorList>
    </citation>
    <scope>NUCLEOTIDE SEQUENCE [LARGE SCALE GENOMIC DNA]</scope>
    <source>
        <strain evidence="2 3">P9A</strain>
    </source>
</reference>
<dbReference type="RefSeq" id="WP_131180894.1">
    <property type="nucleotide sequence ID" value="NZ_QJUI01000013.1"/>
</dbReference>
<dbReference type="OrthoDB" id="6352119at2"/>
<organism evidence="2 3">
    <name type="scientific">Phytopseudomonas daroniae</name>
    <dbReference type="NCBI Taxonomy" id="2487519"/>
    <lineage>
        <taxon>Bacteria</taxon>
        <taxon>Pseudomonadati</taxon>
        <taxon>Pseudomonadota</taxon>
        <taxon>Gammaproteobacteria</taxon>
        <taxon>Pseudomonadales</taxon>
        <taxon>Pseudomonadaceae</taxon>
        <taxon>Phytopseudomonas</taxon>
    </lineage>
</organism>
<keyword evidence="1" id="KW-0812">Transmembrane</keyword>
<dbReference type="AlphaFoldDB" id="A0A4Q9QJ83"/>
<dbReference type="Proteomes" id="UP000292302">
    <property type="component" value="Unassembled WGS sequence"/>
</dbReference>
<protein>
    <submittedName>
        <fullName evidence="2">Uncharacterized protein</fullName>
    </submittedName>
</protein>
<comment type="caution">
    <text evidence="2">The sequence shown here is derived from an EMBL/GenBank/DDBJ whole genome shotgun (WGS) entry which is preliminary data.</text>
</comment>
<evidence type="ECO:0000313" key="2">
    <source>
        <dbReference type="EMBL" id="TBU76690.1"/>
    </source>
</evidence>
<evidence type="ECO:0000313" key="3">
    <source>
        <dbReference type="Proteomes" id="UP000292302"/>
    </source>
</evidence>
<keyword evidence="3" id="KW-1185">Reference proteome</keyword>
<name>A0A4Q9QJ83_9GAMM</name>